<sequence length="158" mass="17843">MKRTFPGNLQQPVQQLTHRSPAHMHKLTKESEVYGSSFSKGKRSMENEIILTQTTLFISLGSKQISGAPTQEGHIYAYCDRTVVRQHKWVIFMRITIDEPGAQLKCFLDLHDITKSWGGTKVSRMGKSVCTNGLTTQDCNITTIKSNNTSQHTEARME</sequence>
<name>A0A1B0AZV0_9MUSC</name>
<evidence type="ECO:0000313" key="3">
    <source>
        <dbReference type="Proteomes" id="UP000092460"/>
    </source>
</evidence>
<accession>A0A1B0AZV0</accession>
<proteinExistence type="predicted"/>
<dbReference type="EnsemblMetazoa" id="GPPI014163-RA">
    <property type="protein sequence ID" value="GPPI014163-PA"/>
    <property type="gene ID" value="GPPI014163"/>
</dbReference>
<feature type="region of interest" description="Disordered" evidence="1">
    <location>
        <begin position="1"/>
        <end position="24"/>
    </location>
</feature>
<protein>
    <submittedName>
        <fullName evidence="2">Uncharacterized protein</fullName>
    </submittedName>
</protein>
<dbReference type="Proteomes" id="UP000092460">
    <property type="component" value="Unassembled WGS sequence"/>
</dbReference>
<dbReference type="EMBL" id="JXJN01006459">
    <property type="status" value="NOT_ANNOTATED_CDS"/>
    <property type="molecule type" value="Genomic_DNA"/>
</dbReference>
<reference evidence="2" key="2">
    <citation type="submission" date="2020-05" db="UniProtKB">
        <authorList>
            <consortium name="EnsemblMetazoa"/>
        </authorList>
    </citation>
    <scope>IDENTIFICATION</scope>
    <source>
        <strain evidence="2">IAEA</strain>
    </source>
</reference>
<dbReference type="AlphaFoldDB" id="A0A1B0AZV0"/>
<feature type="compositionally biased region" description="Polar residues" evidence="1">
    <location>
        <begin position="7"/>
        <end position="18"/>
    </location>
</feature>
<keyword evidence="3" id="KW-1185">Reference proteome</keyword>
<evidence type="ECO:0000256" key="1">
    <source>
        <dbReference type="SAM" id="MobiDB-lite"/>
    </source>
</evidence>
<dbReference type="VEuPathDB" id="VectorBase:GPPI014163"/>
<reference evidence="3" key="1">
    <citation type="submission" date="2015-01" db="EMBL/GenBank/DDBJ databases">
        <authorList>
            <person name="Aksoy S."/>
            <person name="Warren W."/>
            <person name="Wilson R.K."/>
        </authorList>
    </citation>
    <scope>NUCLEOTIDE SEQUENCE [LARGE SCALE GENOMIC DNA]</scope>
    <source>
        <strain evidence="3">IAEA</strain>
    </source>
</reference>
<organism evidence="2 3">
    <name type="scientific">Glossina palpalis gambiensis</name>
    <dbReference type="NCBI Taxonomy" id="67801"/>
    <lineage>
        <taxon>Eukaryota</taxon>
        <taxon>Metazoa</taxon>
        <taxon>Ecdysozoa</taxon>
        <taxon>Arthropoda</taxon>
        <taxon>Hexapoda</taxon>
        <taxon>Insecta</taxon>
        <taxon>Pterygota</taxon>
        <taxon>Neoptera</taxon>
        <taxon>Endopterygota</taxon>
        <taxon>Diptera</taxon>
        <taxon>Brachycera</taxon>
        <taxon>Muscomorpha</taxon>
        <taxon>Hippoboscoidea</taxon>
        <taxon>Glossinidae</taxon>
        <taxon>Glossina</taxon>
    </lineage>
</organism>
<evidence type="ECO:0000313" key="2">
    <source>
        <dbReference type="EnsemblMetazoa" id="GPPI014163-PA"/>
    </source>
</evidence>